<dbReference type="GO" id="GO:0005524">
    <property type="term" value="F:ATP binding"/>
    <property type="evidence" value="ECO:0007669"/>
    <property type="project" value="InterPro"/>
</dbReference>
<keyword evidence="2" id="KW-0808">Transferase</keyword>
<dbReference type="EMBL" id="VZPE01000002">
    <property type="protein sequence ID" value="KAB0572447.1"/>
    <property type="molecule type" value="Genomic_DNA"/>
</dbReference>
<dbReference type="PANTHER" id="PTHR10285">
    <property type="entry name" value="URIDINE KINASE"/>
    <property type="match status" value="1"/>
</dbReference>
<evidence type="ECO:0000313" key="2">
    <source>
        <dbReference type="EMBL" id="KAB0572447.1"/>
    </source>
</evidence>
<comment type="caution">
    <text evidence="2">The sequence shown here is derived from an EMBL/GenBank/DDBJ whole genome shotgun (WGS) entry which is preliminary data.</text>
</comment>
<dbReference type="InterPro" id="IPR006083">
    <property type="entry name" value="PRK/URK"/>
</dbReference>
<accession>A0A643F303</accession>
<dbReference type="Pfam" id="PF00485">
    <property type="entry name" value="PRK"/>
    <property type="match status" value="1"/>
</dbReference>
<feature type="domain" description="Phosphoribulokinase/uridine kinase" evidence="1">
    <location>
        <begin position="25"/>
        <end position="193"/>
    </location>
</feature>
<keyword evidence="2" id="KW-0418">Kinase</keyword>
<dbReference type="Gene3D" id="3.40.50.300">
    <property type="entry name" value="P-loop containing nucleotide triphosphate hydrolases"/>
    <property type="match status" value="2"/>
</dbReference>
<dbReference type="GO" id="GO:0016301">
    <property type="term" value="F:kinase activity"/>
    <property type="evidence" value="ECO:0007669"/>
    <property type="project" value="UniProtKB-KW"/>
</dbReference>
<dbReference type="SUPFAM" id="SSF52540">
    <property type="entry name" value="P-loop containing nucleoside triphosphate hydrolases"/>
    <property type="match status" value="1"/>
</dbReference>
<reference evidence="2" key="1">
    <citation type="submission" date="2019-09" db="EMBL/GenBank/DDBJ databases">
        <title>Draft genome sequences of 48 bacterial type strains from the CCUG.</title>
        <authorList>
            <person name="Tunovic T."/>
            <person name="Pineiro-Iglesias B."/>
            <person name="Unosson C."/>
            <person name="Inganas E."/>
            <person name="Ohlen M."/>
            <person name="Cardew S."/>
            <person name="Jensie-Markopoulos S."/>
            <person name="Salva-Serra F."/>
            <person name="Jaen-Luchoro D."/>
            <person name="Karlsson R."/>
            <person name="Svensson-Stadler L."/>
            <person name="Chun J."/>
            <person name="Moore E."/>
        </authorList>
    </citation>
    <scope>NUCLEOTIDE SEQUENCE</scope>
    <source>
        <strain evidence="2">CCUG 50899</strain>
    </source>
</reference>
<organism evidence="2">
    <name type="scientific">Brucella pituitosa</name>
    <dbReference type="NCBI Taxonomy" id="571256"/>
    <lineage>
        <taxon>Bacteria</taxon>
        <taxon>Pseudomonadati</taxon>
        <taxon>Pseudomonadota</taxon>
        <taxon>Alphaproteobacteria</taxon>
        <taxon>Hyphomicrobiales</taxon>
        <taxon>Brucellaceae</taxon>
        <taxon>Brucella/Ochrobactrum group</taxon>
        <taxon>Brucella</taxon>
    </lineage>
</organism>
<dbReference type="RefSeq" id="WP_024898261.1">
    <property type="nucleotide sequence ID" value="NZ_JBHEEN010000003.1"/>
</dbReference>
<dbReference type="InterPro" id="IPR027417">
    <property type="entry name" value="P-loop_NTPase"/>
</dbReference>
<dbReference type="NCBIfam" id="NF006746">
    <property type="entry name" value="PRK09270.1-5"/>
    <property type="match status" value="1"/>
</dbReference>
<proteinExistence type="predicted"/>
<protein>
    <submittedName>
        <fullName evidence="2">Nucleoside/nucleotide kinase family protein</fullName>
    </submittedName>
</protein>
<dbReference type="AlphaFoldDB" id="A0A643F303"/>
<evidence type="ECO:0000259" key="1">
    <source>
        <dbReference type="Pfam" id="PF00485"/>
    </source>
</evidence>
<sequence>MTRCQVESLPAEILARLSNKEDRLIVAIAGPPGAGKSTISEYLRDAINKGGAGPAVVVPMDGFHLDNAILDERGLRSRKGSPPTFDCAGFAALLERLKDASEDIVIPAFDRTLDLARAGAAIVRANHQILLVEGNYLLLDQEPWTGLASFFDMTIFLDVPFVELERRLIQRWLDHGHTQDAARERALSNDIPNAELVVSTSRNANYVVITA</sequence>
<gene>
    <name evidence="2" type="ORF">F7Q93_06360</name>
</gene>
<dbReference type="NCBIfam" id="NF006744">
    <property type="entry name" value="PRK09270.1-3"/>
    <property type="match status" value="1"/>
</dbReference>
<name>A0A643F303_9HYPH</name>